<gene>
    <name evidence="1" type="ORF">GHA_02510</name>
</gene>
<organism evidence="1 2">
    <name type="scientific">Providencia rettgeri</name>
    <dbReference type="NCBI Taxonomy" id="587"/>
    <lineage>
        <taxon>Bacteria</taxon>
        <taxon>Pseudomonadati</taxon>
        <taxon>Pseudomonadota</taxon>
        <taxon>Gammaproteobacteria</taxon>
        <taxon>Enterobacterales</taxon>
        <taxon>Morganellaceae</taxon>
        <taxon>Providencia</taxon>
    </lineage>
</organism>
<proteinExistence type="predicted"/>
<protein>
    <submittedName>
        <fullName evidence="1">Uncharacterized protein</fullName>
    </submittedName>
</protein>
<name>A0A9N8D0G8_PRORE</name>
<reference evidence="1" key="1">
    <citation type="submission" date="2020-05" db="EMBL/GenBank/DDBJ databases">
        <authorList>
            <person name="Delgado-Blas J."/>
        </authorList>
    </citation>
    <scope>NUCLEOTIDE SEQUENCE</scope>
    <source>
        <strain evidence="1">BB1453</strain>
    </source>
</reference>
<dbReference type="EMBL" id="CAHPSF010000006">
    <property type="protein sequence ID" value="CAB5699338.1"/>
    <property type="molecule type" value="Genomic_DNA"/>
</dbReference>
<evidence type="ECO:0000313" key="2">
    <source>
        <dbReference type="Proteomes" id="UP000834611"/>
    </source>
</evidence>
<dbReference type="AlphaFoldDB" id="A0A9N8D0G8"/>
<accession>A0A9N8D0G8</accession>
<dbReference type="Proteomes" id="UP000834611">
    <property type="component" value="Unassembled WGS sequence"/>
</dbReference>
<comment type="caution">
    <text evidence="1">The sequence shown here is derived from an EMBL/GenBank/DDBJ whole genome shotgun (WGS) entry which is preliminary data.</text>
</comment>
<sequence>MNTFMVTRQDEIFPRSNSEQLFQIQDDLLFDCIGIGKACSNDPNRVTGFNCGKRFGYALLTYFLSRALNIQRLPFWKTEFILTTSTITMIVMKKKY</sequence>
<evidence type="ECO:0000313" key="1">
    <source>
        <dbReference type="EMBL" id="CAB5699338.1"/>
    </source>
</evidence>